<dbReference type="PROSITE" id="PS01040">
    <property type="entry name" value="SBP_BACTERIAL_5"/>
    <property type="match status" value="1"/>
</dbReference>
<proteinExistence type="inferred from homology"/>
<evidence type="ECO:0000256" key="4">
    <source>
        <dbReference type="SAM" id="SignalP"/>
    </source>
</evidence>
<accession>A0A0R3L7Z0</accession>
<feature type="signal peptide" evidence="4">
    <location>
        <begin position="1"/>
        <end position="36"/>
    </location>
</feature>
<evidence type="ECO:0000313" key="6">
    <source>
        <dbReference type="EMBL" id="KRR04056.1"/>
    </source>
</evidence>
<dbReference type="InterPro" id="IPR039424">
    <property type="entry name" value="SBP_5"/>
</dbReference>
<feature type="chain" id="PRO_5009796988" evidence="4">
    <location>
        <begin position="37"/>
        <end position="539"/>
    </location>
</feature>
<dbReference type="Gene3D" id="3.40.190.10">
    <property type="entry name" value="Periplasmic binding protein-like II"/>
    <property type="match status" value="1"/>
</dbReference>
<comment type="caution">
    <text evidence="6">The sequence shown here is derived from an EMBL/GenBank/DDBJ whole genome shotgun (WGS) entry which is preliminary data.</text>
</comment>
<dbReference type="CDD" id="cd08502">
    <property type="entry name" value="PBP2_NikA_DppA_OppA_like_16"/>
    <property type="match status" value="1"/>
</dbReference>
<name>A0A0R3L7Z0_9BRAD</name>
<comment type="subcellular location">
    <subcellularLocation>
        <location evidence="1">Periplasm</location>
    </subcellularLocation>
</comment>
<dbReference type="OrthoDB" id="9803988at2"/>
<dbReference type="PANTHER" id="PTHR30290">
    <property type="entry name" value="PERIPLASMIC BINDING COMPONENT OF ABC TRANSPORTER"/>
    <property type="match status" value="1"/>
</dbReference>
<dbReference type="Gene3D" id="3.10.105.10">
    <property type="entry name" value="Dipeptide-binding Protein, Domain 3"/>
    <property type="match status" value="1"/>
</dbReference>
<dbReference type="GO" id="GO:0015833">
    <property type="term" value="P:peptide transport"/>
    <property type="evidence" value="ECO:0007669"/>
    <property type="project" value="TreeGrafter"/>
</dbReference>
<evidence type="ECO:0000256" key="1">
    <source>
        <dbReference type="ARBA" id="ARBA00004418"/>
    </source>
</evidence>
<dbReference type="AlphaFoldDB" id="A0A0R3L7Z0"/>
<comment type="similarity">
    <text evidence="2">Belongs to the bacterial solute-binding protein 5 family.</text>
</comment>
<dbReference type="InterPro" id="IPR030678">
    <property type="entry name" value="Peptide/Ni-bd"/>
</dbReference>
<sequence>MFHIMRWKRPTIASALSVLALSVALTSLAPMSQVMAKGKTITAVMHSDLRVIDPGFTTAYITRDHGYMVYDTLLATDSNFKIQPQMADWKVSDDKLTYTFTLRDGLKWHDGQPVTAEDCVASLKRWGRNDTMGQKLMDFVASLEPIDAKSFALKLKEPYGLVLESIGKPSSYTPFMMPKRLAETPAGQQIKEQVGSGPFKFVQAEFQPGVKAVYEKNADYVPRKEPPSWTSGGKVVKVDRVEWITMPDAQTAVNALQSGDIDFMENLPFDLLPVLEANKDIKVDVLNKFGFQTLGRMNFLYPPFDNVKVRRAAFLAMKQKDVLDALVGNAKYQKMCGAIFVCGTPLETDVGAETLIKGNGMAEAKKLLAESGYDGTPIVIMAPGDVVTLKAQPIVAAQLLREAGFKVDVQATDWQTVVTRRASQKPPKEGGWNMFFTNWVAADVSNPVANASVGGRGKNGGWFGWAEDAKIEELRDKFARSGSPEEQKKIAADIQKQAYEQVIYIPLGQYLIPSGWRKSLTGIVDGPATPVFWNVDKSE</sequence>
<dbReference type="Proteomes" id="UP000051913">
    <property type="component" value="Unassembled WGS sequence"/>
</dbReference>
<feature type="domain" description="Solute-binding protein family 5" evidence="5">
    <location>
        <begin position="82"/>
        <end position="446"/>
    </location>
</feature>
<dbReference type="SUPFAM" id="SSF53850">
    <property type="entry name" value="Periplasmic binding protein-like II"/>
    <property type="match status" value="1"/>
</dbReference>
<evidence type="ECO:0000259" key="5">
    <source>
        <dbReference type="Pfam" id="PF00496"/>
    </source>
</evidence>
<dbReference type="EMBL" id="LLXX01000131">
    <property type="protein sequence ID" value="KRR04056.1"/>
    <property type="molecule type" value="Genomic_DNA"/>
</dbReference>
<dbReference type="PANTHER" id="PTHR30290:SF38">
    <property type="entry name" value="D,D-DIPEPTIDE-BINDING PERIPLASMIC PROTEIN DDPA-RELATED"/>
    <property type="match status" value="1"/>
</dbReference>
<dbReference type="STRING" id="1518501.CQ10_17695"/>
<dbReference type="GO" id="GO:0030288">
    <property type="term" value="C:outer membrane-bounded periplasmic space"/>
    <property type="evidence" value="ECO:0007669"/>
    <property type="project" value="UniProtKB-ARBA"/>
</dbReference>
<keyword evidence="3 4" id="KW-0732">Signal</keyword>
<dbReference type="Pfam" id="PF00496">
    <property type="entry name" value="SBP_bac_5"/>
    <property type="match status" value="1"/>
</dbReference>
<dbReference type="RefSeq" id="WP_057852463.1">
    <property type="nucleotide sequence ID" value="NZ_LLXX01000131.1"/>
</dbReference>
<evidence type="ECO:0000313" key="7">
    <source>
        <dbReference type="Proteomes" id="UP000051913"/>
    </source>
</evidence>
<dbReference type="GO" id="GO:1904680">
    <property type="term" value="F:peptide transmembrane transporter activity"/>
    <property type="evidence" value="ECO:0007669"/>
    <property type="project" value="TreeGrafter"/>
</dbReference>
<dbReference type="Gene3D" id="3.90.76.10">
    <property type="entry name" value="Dipeptide-binding Protein, Domain 1"/>
    <property type="match status" value="1"/>
</dbReference>
<keyword evidence="7" id="KW-1185">Reference proteome</keyword>
<dbReference type="InterPro" id="IPR000914">
    <property type="entry name" value="SBP_5_dom"/>
</dbReference>
<dbReference type="InterPro" id="IPR023765">
    <property type="entry name" value="SBP_5_CS"/>
</dbReference>
<protein>
    <submittedName>
        <fullName evidence="6">ABC transporter substrate-binding protein</fullName>
    </submittedName>
</protein>
<evidence type="ECO:0000256" key="3">
    <source>
        <dbReference type="ARBA" id="ARBA00022729"/>
    </source>
</evidence>
<dbReference type="PIRSF" id="PIRSF002741">
    <property type="entry name" value="MppA"/>
    <property type="match status" value="1"/>
</dbReference>
<organism evidence="6 7">
    <name type="scientific">Bradyrhizobium valentinum</name>
    <dbReference type="NCBI Taxonomy" id="1518501"/>
    <lineage>
        <taxon>Bacteria</taxon>
        <taxon>Pseudomonadati</taxon>
        <taxon>Pseudomonadota</taxon>
        <taxon>Alphaproteobacteria</taxon>
        <taxon>Hyphomicrobiales</taxon>
        <taxon>Nitrobacteraceae</taxon>
        <taxon>Bradyrhizobium</taxon>
    </lineage>
</organism>
<reference evidence="6 7" key="1">
    <citation type="submission" date="2014-03" db="EMBL/GenBank/DDBJ databases">
        <title>Bradyrhizobium valentinum sp. nov., isolated from effective nodules of Lupinus mariae-josephae, a lupine endemic of basic-lime soils in Eastern Spain.</title>
        <authorList>
            <person name="Duran D."/>
            <person name="Rey L."/>
            <person name="Navarro A."/>
            <person name="Busquets A."/>
            <person name="Imperial J."/>
            <person name="Ruiz-Argueso T."/>
        </authorList>
    </citation>
    <scope>NUCLEOTIDE SEQUENCE [LARGE SCALE GENOMIC DNA]</scope>
    <source>
        <strain evidence="6 7">LmjM3</strain>
    </source>
</reference>
<evidence type="ECO:0000256" key="2">
    <source>
        <dbReference type="ARBA" id="ARBA00005695"/>
    </source>
</evidence>
<gene>
    <name evidence="6" type="ORF">CP49_12885</name>
</gene>
<dbReference type="GO" id="GO:0043190">
    <property type="term" value="C:ATP-binding cassette (ABC) transporter complex"/>
    <property type="evidence" value="ECO:0007669"/>
    <property type="project" value="InterPro"/>
</dbReference>